<name>A0A5A7NM04_9MICC</name>
<evidence type="ECO:0000259" key="4">
    <source>
        <dbReference type="Pfam" id="PF11380"/>
    </source>
</evidence>
<reference evidence="8 9" key="1">
    <citation type="submission" date="2019-09" db="EMBL/GenBank/DDBJ databases">
        <title>Arthrobacter zafarii sp. nov., a moderately thermotolerant and halotolerant actinobacterium isolated from Cholistan desert soil of Pakistan.</title>
        <authorList>
            <person name="Amin A."/>
            <person name="Ahmed I."/>
            <person name="Khalid N."/>
            <person name="Schumann P."/>
            <person name="Busse H.J."/>
            <person name="Khan I.U."/>
            <person name="Li S."/>
            <person name="Li W.J."/>
        </authorList>
    </citation>
    <scope>NUCLEOTIDE SEQUENCE [LARGE SCALE GENOMIC DNA]</scope>
    <source>
        <strain evidence="8 9">NCCP-1664</strain>
    </source>
</reference>
<evidence type="ECO:0000256" key="1">
    <source>
        <dbReference type="ARBA" id="ARBA00007583"/>
    </source>
</evidence>
<evidence type="ECO:0000259" key="6">
    <source>
        <dbReference type="Pfam" id="PF17102"/>
    </source>
</evidence>
<evidence type="ECO:0000313" key="9">
    <source>
        <dbReference type="Proteomes" id="UP000325307"/>
    </source>
</evidence>
<feature type="domain" description="Stealth protein CR2 conserved region 2" evidence="4">
    <location>
        <begin position="181"/>
        <end position="286"/>
    </location>
</feature>
<protein>
    <submittedName>
        <fullName evidence="8">Uncharacterized protein</fullName>
    </submittedName>
</protein>
<comment type="similarity">
    <text evidence="1">Belongs to the stealth family.</text>
</comment>
<feature type="domain" description="Stealth protein CR1 conserved region 1" evidence="5">
    <location>
        <begin position="141"/>
        <end position="166"/>
    </location>
</feature>
<proteinExistence type="inferred from homology"/>
<dbReference type="OrthoDB" id="9776077at2"/>
<dbReference type="InterPro" id="IPR031356">
    <property type="entry name" value="Stealth_CR4"/>
</dbReference>
<dbReference type="EMBL" id="BKDJ01000001">
    <property type="protein sequence ID" value="GER21925.1"/>
    <property type="molecule type" value="Genomic_DNA"/>
</dbReference>
<accession>A0A5A7NM04</accession>
<dbReference type="PANTHER" id="PTHR24045">
    <property type="match status" value="1"/>
</dbReference>
<keyword evidence="3" id="KW-0270">Exopolysaccharide synthesis</keyword>
<feature type="domain" description="Stealth protein CR4 conserved region 4" evidence="7">
    <location>
        <begin position="410"/>
        <end position="456"/>
    </location>
</feature>
<dbReference type="InterPro" id="IPR031357">
    <property type="entry name" value="Stealth_CR3"/>
</dbReference>
<gene>
    <name evidence="8" type="ORF">NCCP1664_04220</name>
</gene>
<dbReference type="GO" id="GO:0016772">
    <property type="term" value="F:transferase activity, transferring phosphorus-containing groups"/>
    <property type="evidence" value="ECO:0007669"/>
    <property type="project" value="InterPro"/>
</dbReference>
<dbReference type="Pfam" id="PF17103">
    <property type="entry name" value="Stealth_CR4"/>
    <property type="match status" value="1"/>
</dbReference>
<dbReference type="AlphaFoldDB" id="A0A5A7NM04"/>
<dbReference type="Proteomes" id="UP000325307">
    <property type="component" value="Unassembled WGS sequence"/>
</dbReference>
<dbReference type="Pfam" id="PF11380">
    <property type="entry name" value="Stealth_CR2"/>
    <property type="match status" value="1"/>
</dbReference>
<dbReference type="GO" id="GO:0000271">
    <property type="term" value="P:polysaccharide biosynthetic process"/>
    <property type="evidence" value="ECO:0007669"/>
    <property type="project" value="UniProtKB-KW"/>
</dbReference>
<comment type="caution">
    <text evidence="8">The sequence shown here is derived from an EMBL/GenBank/DDBJ whole genome shotgun (WGS) entry which is preliminary data.</text>
</comment>
<dbReference type="InterPro" id="IPR047141">
    <property type="entry name" value="Stealth"/>
</dbReference>
<dbReference type="Pfam" id="PF17101">
    <property type="entry name" value="Stealth_CR1"/>
    <property type="match status" value="1"/>
</dbReference>
<dbReference type="RefSeq" id="WP_149955410.1">
    <property type="nucleotide sequence ID" value="NZ_BKDJ01000001.1"/>
</dbReference>
<feature type="domain" description="Stealth protein CR3 conserved region 3" evidence="6">
    <location>
        <begin position="330"/>
        <end position="376"/>
    </location>
</feature>
<organism evidence="8 9">
    <name type="scientific">Zafaria cholistanensis</name>
    <dbReference type="NCBI Taxonomy" id="1682741"/>
    <lineage>
        <taxon>Bacteria</taxon>
        <taxon>Bacillati</taxon>
        <taxon>Actinomycetota</taxon>
        <taxon>Actinomycetes</taxon>
        <taxon>Micrococcales</taxon>
        <taxon>Micrococcaceae</taxon>
        <taxon>Zafaria</taxon>
    </lineage>
</organism>
<sequence length="467" mass="51906">MLPPHILRMLANNTFGGAAVRTGLPSDWTPERIRSRHREEFLWAATTAGVAAHFRALDAGTLLAESPLPAPDLRRLRHALAIKGLMVQAATPTDLPEGAARGWRVADAGFARHRRELADALGVLVLEWAGAEAPGPIPAPEPIDVVYTWVDGSDPEWRAERAAARAEATGTPLATSDDEARYASRDELRYSLRSLEYFAPWINHIYIVTADQVPAWLDTGNGRVSVVPHRDIFADPGNLPTFNSHAIESQLHRIEGLSERFIYLNDDVFFGRPVDPGLFYTADGASRYFLSKQRIGEEKPGDLPVNVAARNNRAVLQRRFGRSSIFKFLHAAHPQLRSTLEAIEANEREEVQRTAAARFRSDTDLSIPSSLAHYYGSALGRAVPGEVGYNYIDLSDATARLRLLRLMWTERPQMFCLNEVAAGGRREQETLKMMQHFLQEYFPFPSAFERPEVPRGTAAARPAAALN</sequence>
<dbReference type="PANTHER" id="PTHR24045:SF0">
    <property type="entry name" value="N-ACETYLGLUCOSAMINE-1-PHOSPHOTRANSFERASE SUBUNITS ALPHA_BETA"/>
    <property type="match status" value="1"/>
</dbReference>
<dbReference type="InterPro" id="IPR021520">
    <property type="entry name" value="Stealth_CR2"/>
</dbReference>
<evidence type="ECO:0000259" key="5">
    <source>
        <dbReference type="Pfam" id="PF17101"/>
    </source>
</evidence>
<dbReference type="Pfam" id="PF17102">
    <property type="entry name" value="Stealth_CR3"/>
    <property type="match status" value="1"/>
</dbReference>
<evidence type="ECO:0000256" key="2">
    <source>
        <dbReference type="ARBA" id="ARBA00022679"/>
    </source>
</evidence>
<evidence type="ECO:0000256" key="3">
    <source>
        <dbReference type="ARBA" id="ARBA00023169"/>
    </source>
</evidence>
<keyword evidence="9" id="KW-1185">Reference proteome</keyword>
<evidence type="ECO:0000313" key="8">
    <source>
        <dbReference type="EMBL" id="GER21925.1"/>
    </source>
</evidence>
<dbReference type="InterPro" id="IPR031358">
    <property type="entry name" value="Stealth_CR1"/>
</dbReference>
<evidence type="ECO:0000259" key="7">
    <source>
        <dbReference type="Pfam" id="PF17103"/>
    </source>
</evidence>
<keyword evidence="2" id="KW-0808">Transferase</keyword>